<dbReference type="PANTHER" id="PTHR43266">
    <property type="entry name" value="MACROLIDE-EFFLUX PROTEIN"/>
    <property type="match status" value="1"/>
</dbReference>
<keyword evidence="6 8" id="KW-0472">Membrane</keyword>
<dbReference type="SUPFAM" id="SSF103473">
    <property type="entry name" value="MFS general substrate transporter"/>
    <property type="match status" value="1"/>
</dbReference>
<evidence type="ECO:0000256" key="8">
    <source>
        <dbReference type="SAM" id="Phobius"/>
    </source>
</evidence>
<feature type="transmembrane region" description="Helical" evidence="8">
    <location>
        <begin position="190"/>
        <end position="210"/>
    </location>
</feature>
<dbReference type="PANTHER" id="PTHR43266:SF2">
    <property type="entry name" value="MAJOR FACILITATOR SUPERFAMILY (MFS) PROFILE DOMAIN-CONTAINING PROTEIN"/>
    <property type="match status" value="1"/>
</dbReference>
<dbReference type="GO" id="GO:0004798">
    <property type="term" value="F:dTMP kinase activity"/>
    <property type="evidence" value="ECO:0007669"/>
    <property type="project" value="UniProtKB-EC"/>
</dbReference>
<accession>A0A6I8M2M0</accession>
<evidence type="ECO:0000313" key="11">
    <source>
        <dbReference type="Proteomes" id="UP000399805"/>
    </source>
</evidence>
<keyword evidence="2" id="KW-0813">Transport</keyword>
<sequence>MRLLPALVLGPLAGVLADRFDRRHTMIGCDLLRFALFASIPAVGLVVADRGAVVGWAAVTTFLIEALAMVWSPARDAAIPTLVPREQLEAANRLSLATTYGVTPVVAALAMAGLHGLAHLVFAGPAPAWGDPVTAALFLSAVTFLVNAAVLAMGIRELSGRGRVRAHPGIRRELGEAWGYIRRTPSVRGVVAGILVAFAGAGAGVVIGAVQRYSQVVGGGDVVFALLFAALFAGMALGVVGGPALVHAFSRRRWFALSIALAGISVAVPALAPGLGTAAAACVGTGAGAGMAFLVGWTLLGGEVGDELRGRVFGFVEAGGRVALLTTIAVASVLVGLGEVPPGIPAARVVLFAAGVAVLAAGLVGLRRIDDLPGVPVLPDLFRAVRRPGDESPSDRGRTTPSRRGRGSYGRDVGEAVRPGRCTFRGDGG</sequence>
<feature type="transmembrane region" description="Helical" evidence="8">
    <location>
        <begin position="278"/>
        <end position="300"/>
    </location>
</feature>
<dbReference type="GO" id="GO:0022857">
    <property type="term" value="F:transmembrane transporter activity"/>
    <property type="evidence" value="ECO:0007669"/>
    <property type="project" value="InterPro"/>
</dbReference>
<feature type="transmembrane region" description="Helical" evidence="8">
    <location>
        <begin position="254"/>
        <end position="272"/>
    </location>
</feature>
<dbReference type="InterPro" id="IPR020846">
    <property type="entry name" value="MFS_dom"/>
</dbReference>
<dbReference type="EC" id="2.7.4.9" evidence="10"/>
<protein>
    <submittedName>
        <fullName evidence="10">Thymidylate kinase (EC)</fullName>
        <ecNumber evidence="10">2.7.4.9</ecNumber>
    </submittedName>
</protein>
<evidence type="ECO:0000256" key="3">
    <source>
        <dbReference type="ARBA" id="ARBA00022475"/>
    </source>
</evidence>
<dbReference type="GO" id="GO:0005886">
    <property type="term" value="C:plasma membrane"/>
    <property type="evidence" value="ECO:0007669"/>
    <property type="project" value="UniProtKB-SubCell"/>
</dbReference>
<feature type="transmembrane region" description="Helical" evidence="8">
    <location>
        <begin position="222"/>
        <end position="242"/>
    </location>
</feature>
<evidence type="ECO:0000256" key="5">
    <source>
        <dbReference type="ARBA" id="ARBA00022989"/>
    </source>
</evidence>
<keyword evidence="10" id="KW-0418">Kinase</keyword>
<keyword evidence="4 8" id="KW-0812">Transmembrane</keyword>
<evidence type="ECO:0000256" key="6">
    <source>
        <dbReference type="ARBA" id="ARBA00023136"/>
    </source>
</evidence>
<evidence type="ECO:0000256" key="4">
    <source>
        <dbReference type="ARBA" id="ARBA00022692"/>
    </source>
</evidence>
<dbReference type="InterPro" id="IPR036259">
    <property type="entry name" value="MFS_trans_sf"/>
</dbReference>
<keyword evidence="10" id="KW-0808">Transferase</keyword>
<feature type="transmembrane region" description="Helical" evidence="8">
    <location>
        <begin position="53"/>
        <end position="74"/>
    </location>
</feature>
<proteinExistence type="predicted"/>
<evidence type="ECO:0000256" key="1">
    <source>
        <dbReference type="ARBA" id="ARBA00004651"/>
    </source>
</evidence>
<gene>
    <name evidence="10" type="ORF">AA23TX_06790</name>
</gene>
<evidence type="ECO:0000259" key="9">
    <source>
        <dbReference type="PROSITE" id="PS50850"/>
    </source>
</evidence>
<comment type="subcellular location">
    <subcellularLocation>
        <location evidence="1">Cell membrane</location>
        <topology evidence="1">Multi-pass membrane protein</topology>
    </subcellularLocation>
</comment>
<dbReference type="RefSeq" id="WP_196425639.1">
    <property type="nucleotide sequence ID" value="NZ_CABVGP010000002.1"/>
</dbReference>
<feature type="transmembrane region" description="Helical" evidence="8">
    <location>
        <begin position="312"/>
        <end position="334"/>
    </location>
</feature>
<feature type="transmembrane region" description="Helical" evidence="8">
    <location>
        <begin position="135"/>
        <end position="155"/>
    </location>
</feature>
<feature type="transmembrane region" description="Helical" evidence="8">
    <location>
        <begin position="94"/>
        <end position="115"/>
    </location>
</feature>
<dbReference type="Proteomes" id="UP000399805">
    <property type="component" value="Unassembled WGS sequence"/>
</dbReference>
<feature type="domain" description="Major facilitator superfamily (MFS) profile" evidence="9">
    <location>
        <begin position="188"/>
        <end position="429"/>
    </location>
</feature>
<evidence type="ECO:0000313" key="10">
    <source>
        <dbReference type="EMBL" id="VVJ21773.1"/>
    </source>
</evidence>
<keyword evidence="11" id="KW-1185">Reference proteome</keyword>
<dbReference type="CDD" id="cd06173">
    <property type="entry name" value="MFS_MefA_like"/>
    <property type="match status" value="1"/>
</dbReference>
<evidence type="ECO:0000256" key="2">
    <source>
        <dbReference type="ARBA" id="ARBA00022448"/>
    </source>
</evidence>
<dbReference type="PROSITE" id="PS50850">
    <property type="entry name" value="MFS"/>
    <property type="match status" value="1"/>
</dbReference>
<dbReference type="Gene3D" id="1.20.1250.20">
    <property type="entry name" value="MFS general substrate transporter like domains"/>
    <property type="match status" value="2"/>
</dbReference>
<dbReference type="AlphaFoldDB" id="A0A6I8M2M0"/>
<feature type="transmembrane region" description="Helical" evidence="8">
    <location>
        <begin position="346"/>
        <end position="366"/>
    </location>
</feature>
<keyword evidence="3" id="KW-1003">Cell membrane</keyword>
<feature type="region of interest" description="Disordered" evidence="7">
    <location>
        <begin position="386"/>
        <end position="429"/>
    </location>
</feature>
<name>A0A6I8M2M0_9PSEU</name>
<dbReference type="EMBL" id="CABVGP010000002">
    <property type="protein sequence ID" value="VVJ21773.1"/>
    <property type="molecule type" value="Genomic_DNA"/>
</dbReference>
<keyword evidence="5 8" id="KW-1133">Transmembrane helix</keyword>
<organism evidence="10 11">
    <name type="scientific">Amycolatopsis camponoti</name>
    <dbReference type="NCBI Taxonomy" id="2606593"/>
    <lineage>
        <taxon>Bacteria</taxon>
        <taxon>Bacillati</taxon>
        <taxon>Actinomycetota</taxon>
        <taxon>Actinomycetes</taxon>
        <taxon>Pseudonocardiales</taxon>
        <taxon>Pseudonocardiaceae</taxon>
        <taxon>Amycolatopsis</taxon>
    </lineage>
</organism>
<feature type="compositionally biased region" description="Basic and acidic residues" evidence="7">
    <location>
        <begin position="387"/>
        <end position="398"/>
    </location>
</feature>
<reference evidence="10 11" key="1">
    <citation type="submission" date="2019-09" db="EMBL/GenBank/DDBJ databases">
        <authorList>
            <person name="Leyn A S."/>
        </authorList>
    </citation>
    <scope>NUCLEOTIDE SEQUENCE [LARGE SCALE GENOMIC DNA]</scope>
    <source>
        <strain evidence="10">AA231_1</strain>
    </source>
</reference>
<evidence type="ECO:0000256" key="7">
    <source>
        <dbReference type="SAM" id="MobiDB-lite"/>
    </source>
</evidence>